<evidence type="ECO:0000313" key="2">
    <source>
        <dbReference type="EMBL" id="PNR31576.1"/>
    </source>
</evidence>
<evidence type="ECO:0000313" key="4">
    <source>
        <dbReference type="Proteomes" id="UP000006727"/>
    </source>
</evidence>
<feature type="domain" description="Disease resistance protein Roq1-like winged-helix" evidence="1">
    <location>
        <begin position="197"/>
        <end position="235"/>
    </location>
</feature>
<gene>
    <name evidence="2" type="ORF">PHYPA_025697</name>
</gene>
<reference evidence="2 4" key="2">
    <citation type="journal article" date="2018" name="Plant J.">
        <title>The Physcomitrella patens chromosome-scale assembly reveals moss genome structure and evolution.</title>
        <authorList>
            <person name="Lang D."/>
            <person name="Ullrich K.K."/>
            <person name="Murat F."/>
            <person name="Fuchs J."/>
            <person name="Jenkins J."/>
            <person name="Haas F.B."/>
            <person name="Piednoel M."/>
            <person name="Gundlach H."/>
            <person name="Van Bel M."/>
            <person name="Meyberg R."/>
            <person name="Vives C."/>
            <person name="Morata J."/>
            <person name="Symeonidi A."/>
            <person name="Hiss M."/>
            <person name="Muchero W."/>
            <person name="Kamisugi Y."/>
            <person name="Saleh O."/>
            <person name="Blanc G."/>
            <person name="Decker E.L."/>
            <person name="van Gessel N."/>
            <person name="Grimwood J."/>
            <person name="Hayes R.D."/>
            <person name="Graham S.W."/>
            <person name="Gunter L.E."/>
            <person name="McDaniel S.F."/>
            <person name="Hoernstein S.N.W."/>
            <person name="Larsson A."/>
            <person name="Li F.W."/>
            <person name="Perroud P.F."/>
            <person name="Phillips J."/>
            <person name="Ranjan P."/>
            <person name="Rokshar D.S."/>
            <person name="Rothfels C.J."/>
            <person name="Schneider L."/>
            <person name="Shu S."/>
            <person name="Stevenson D.W."/>
            <person name="Thummler F."/>
            <person name="Tillich M."/>
            <person name="Villarreal Aguilar J.C."/>
            <person name="Widiez T."/>
            <person name="Wong G.K."/>
            <person name="Wymore A."/>
            <person name="Zhang Y."/>
            <person name="Zimmer A.D."/>
            <person name="Quatrano R.S."/>
            <person name="Mayer K.F.X."/>
            <person name="Goodstein D."/>
            <person name="Casacuberta J.M."/>
            <person name="Vandepoele K."/>
            <person name="Reski R."/>
            <person name="Cuming A.C."/>
            <person name="Tuskan G.A."/>
            <person name="Maumus F."/>
            <person name="Salse J."/>
            <person name="Schmutz J."/>
            <person name="Rensing S.A."/>
        </authorList>
    </citation>
    <scope>NUCLEOTIDE SEQUENCE [LARGE SCALE GENOMIC DNA]</scope>
    <source>
        <strain evidence="3 4">cv. Gransden 2004</strain>
    </source>
</reference>
<sequence>MDGISKTTIAKATLTSVKDIYNASCFVECIESGGDCYTTCNILEQFKVKSKLKDVKEAQKMLKSFLKENKTILVFDNVKNQSQIEDVVPMDDLFSCNGSTLIATPRYFGEEVCKIDIEELDEEISKKLFIKHSCGRKNLSIKLIEVGKQIIRACSGLPLSLKVMGAFLRENKRLRYWERALQKLKRGRELDGDKNNNVELILNTLINQSLIKVDEDGIIRVHDQLQDMGRNIVENKMEYKYTRMWNLKIKKYSNLTSLPNELDNLISLTTLNISECSSLTSMPNELGNLTSLTTFKIKMDSSLRSLPNKLGSLTSLTIFDRSWCRSLTTLPNKLVNLIPLTMLNISKCLSLISLPNELGNLSTLTTLNISECSCLTSLPNELDNLSSLTTLIK</sequence>
<dbReference type="STRING" id="3218.A0A2K1IQM3"/>
<dbReference type="Gramene" id="Pp3c21_3920V3.1">
    <property type="protein sequence ID" value="Pp3c21_3920V3.1"/>
    <property type="gene ID" value="Pp3c21_3920"/>
</dbReference>
<dbReference type="PRINTS" id="PR00364">
    <property type="entry name" value="DISEASERSIST"/>
</dbReference>
<accession>A0A2K1IQM3</accession>
<name>A0A2K1IQM3_PHYPA</name>
<dbReference type="InterPro" id="IPR027417">
    <property type="entry name" value="P-loop_NTPase"/>
</dbReference>
<dbReference type="InterPro" id="IPR042197">
    <property type="entry name" value="Apaf_helical"/>
</dbReference>
<dbReference type="Pfam" id="PF23282">
    <property type="entry name" value="WHD_ROQ1"/>
    <property type="match status" value="1"/>
</dbReference>
<protein>
    <recommendedName>
        <fullName evidence="1">Disease resistance protein Roq1-like winged-helix domain-containing protein</fullName>
    </recommendedName>
</protein>
<organism evidence="2">
    <name type="scientific">Physcomitrium patens</name>
    <name type="common">Spreading-leaved earth moss</name>
    <name type="synonym">Physcomitrella patens</name>
    <dbReference type="NCBI Taxonomy" id="3218"/>
    <lineage>
        <taxon>Eukaryota</taxon>
        <taxon>Viridiplantae</taxon>
        <taxon>Streptophyta</taxon>
        <taxon>Embryophyta</taxon>
        <taxon>Bryophyta</taxon>
        <taxon>Bryophytina</taxon>
        <taxon>Bryopsida</taxon>
        <taxon>Funariidae</taxon>
        <taxon>Funariales</taxon>
        <taxon>Funariaceae</taxon>
        <taxon>Physcomitrium</taxon>
    </lineage>
</organism>
<reference evidence="2 4" key="1">
    <citation type="journal article" date="2008" name="Science">
        <title>The Physcomitrella genome reveals evolutionary insights into the conquest of land by plants.</title>
        <authorList>
            <person name="Rensing S."/>
            <person name="Lang D."/>
            <person name="Zimmer A."/>
            <person name="Terry A."/>
            <person name="Salamov A."/>
            <person name="Shapiro H."/>
            <person name="Nishiyama T."/>
            <person name="Perroud P.-F."/>
            <person name="Lindquist E."/>
            <person name="Kamisugi Y."/>
            <person name="Tanahashi T."/>
            <person name="Sakakibara K."/>
            <person name="Fujita T."/>
            <person name="Oishi K."/>
            <person name="Shin-I T."/>
            <person name="Kuroki Y."/>
            <person name="Toyoda A."/>
            <person name="Suzuki Y."/>
            <person name="Hashimoto A."/>
            <person name="Yamaguchi K."/>
            <person name="Sugano A."/>
            <person name="Kohara Y."/>
            <person name="Fujiyama A."/>
            <person name="Anterola A."/>
            <person name="Aoki S."/>
            <person name="Ashton N."/>
            <person name="Barbazuk W.B."/>
            <person name="Barker E."/>
            <person name="Bennetzen J."/>
            <person name="Bezanilla M."/>
            <person name="Blankenship R."/>
            <person name="Cho S.H."/>
            <person name="Dutcher S."/>
            <person name="Estelle M."/>
            <person name="Fawcett J.A."/>
            <person name="Gundlach H."/>
            <person name="Hanada K."/>
            <person name="Heyl A."/>
            <person name="Hicks K.A."/>
            <person name="Hugh J."/>
            <person name="Lohr M."/>
            <person name="Mayer K."/>
            <person name="Melkozernov A."/>
            <person name="Murata T."/>
            <person name="Nelson D."/>
            <person name="Pils B."/>
            <person name="Prigge M."/>
            <person name="Reiss B."/>
            <person name="Renner T."/>
            <person name="Rombauts S."/>
            <person name="Rushton P."/>
            <person name="Sanderfoot A."/>
            <person name="Schween G."/>
            <person name="Shiu S.-H."/>
            <person name="Stueber K."/>
            <person name="Theodoulou F.L."/>
            <person name="Tu H."/>
            <person name="Van de Peer Y."/>
            <person name="Verrier P.J."/>
            <person name="Waters E."/>
            <person name="Wood A."/>
            <person name="Yang L."/>
            <person name="Cove D."/>
            <person name="Cuming A."/>
            <person name="Hasebe M."/>
            <person name="Lucas S."/>
            <person name="Mishler D.B."/>
            <person name="Reski R."/>
            <person name="Grigoriev I."/>
            <person name="Quatrano R.S."/>
            <person name="Boore J.L."/>
        </authorList>
    </citation>
    <scope>NUCLEOTIDE SEQUENCE [LARGE SCALE GENOMIC DNA]</scope>
    <source>
        <strain evidence="3 4">cv. Gransden 2004</strain>
    </source>
</reference>
<evidence type="ECO:0000259" key="1">
    <source>
        <dbReference type="Pfam" id="PF23282"/>
    </source>
</evidence>
<dbReference type="EnsemblPlants" id="Pp3c21_3920V3.1">
    <property type="protein sequence ID" value="Pp3c21_3920V3.1"/>
    <property type="gene ID" value="Pp3c21_3920"/>
</dbReference>
<proteinExistence type="predicted"/>
<dbReference type="InterPro" id="IPR032675">
    <property type="entry name" value="LRR_dom_sf"/>
</dbReference>
<dbReference type="SUPFAM" id="SSF52540">
    <property type="entry name" value="P-loop containing nucleoside triphosphate hydrolases"/>
    <property type="match status" value="1"/>
</dbReference>
<dbReference type="PANTHER" id="PTHR36766:SF30">
    <property type="entry name" value="TIR-NBS TYPE DISEASE RESISTANCE PROTEIN-RELATED"/>
    <property type="match status" value="1"/>
</dbReference>
<dbReference type="Gene3D" id="3.40.50.300">
    <property type="entry name" value="P-loop containing nucleotide triphosphate hydrolases"/>
    <property type="match status" value="1"/>
</dbReference>
<dbReference type="InParanoid" id="A0A2K1IQM3"/>
<evidence type="ECO:0000313" key="3">
    <source>
        <dbReference type="EnsemblPlants" id="Pp3c21_3920V3.1"/>
    </source>
</evidence>
<dbReference type="Gene3D" id="3.80.10.10">
    <property type="entry name" value="Ribonuclease Inhibitor"/>
    <property type="match status" value="1"/>
</dbReference>
<dbReference type="AlphaFoldDB" id="A0A2K1IQM3"/>
<dbReference type="EMBL" id="ABEU02000021">
    <property type="protein sequence ID" value="PNR31576.1"/>
    <property type="molecule type" value="Genomic_DNA"/>
</dbReference>
<dbReference type="GO" id="GO:0043531">
    <property type="term" value="F:ADP binding"/>
    <property type="evidence" value="ECO:0007669"/>
    <property type="project" value="InterPro"/>
</dbReference>
<dbReference type="PANTHER" id="PTHR36766">
    <property type="entry name" value="PLANT BROAD-SPECTRUM MILDEW RESISTANCE PROTEIN RPW8"/>
    <property type="match status" value="1"/>
</dbReference>
<dbReference type="InterPro" id="IPR058192">
    <property type="entry name" value="WHD_ROQ1-like"/>
</dbReference>
<keyword evidence="4" id="KW-1185">Reference proteome</keyword>
<dbReference type="Gene3D" id="1.10.8.430">
    <property type="entry name" value="Helical domain of apoptotic protease-activating factors"/>
    <property type="match status" value="1"/>
</dbReference>
<reference evidence="3" key="3">
    <citation type="submission" date="2020-12" db="UniProtKB">
        <authorList>
            <consortium name="EnsemblPlants"/>
        </authorList>
    </citation>
    <scope>IDENTIFICATION</scope>
</reference>
<dbReference type="SUPFAM" id="SSF52058">
    <property type="entry name" value="L domain-like"/>
    <property type="match status" value="1"/>
</dbReference>
<dbReference type="Proteomes" id="UP000006727">
    <property type="component" value="Chromosome 21"/>
</dbReference>